<accession>A0A1X7UAA1</accession>
<sequence>MRKNTKPEELLAITLIWFVSESRAKDVLRFINERVTCNIPSKDTCPELHKIVTRYQLHKCCNYCKKKRKFITNVFVTKCKFAFPRAVS</sequence>
<dbReference type="InParanoid" id="A0A1X7UAA1"/>
<evidence type="ECO:0000313" key="1">
    <source>
        <dbReference type="EnsemblMetazoa" id="Aqu2.1.24414_001"/>
    </source>
</evidence>
<dbReference type="EnsemblMetazoa" id="Aqu2.1.24414_001">
    <property type="protein sequence ID" value="Aqu2.1.24414_001"/>
    <property type="gene ID" value="Aqu2.1.24414"/>
</dbReference>
<organism evidence="1">
    <name type="scientific">Amphimedon queenslandica</name>
    <name type="common">Sponge</name>
    <dbReference type="NCBI Taxonomy" id="400682"/>
    <lineage>
        <taxon>Eukaryota</taxon>
        <taxon>Metazoa</taxon>
        <taxon>Porifera</taxon>
        <taxon>Demospongiae</taxon>
        <taxon>Heteroscleromorpha</taxon>
        <taxon>Haplosclerida</taxon>
        <taxon>Niphatidae</taxon>
        <taxon>Amphimedon</taxon>
    </lineage>
</organism>
<dbReference type="AlphaFoldDB" id="A0A1X7UAA1"/>
<reference evidence="1" key="1">
    <citation type="submission" date="2017-05" db="UniProtKB">
        <authorList>
            <consortium name="EnsemblMetazoa"/>
        </authorList>
    </citation>
    <scope>IDENTIFICATION</scope>
</reference>
<protein>
    <submittedName>
        <fullName evidence="1">Uncharacterized protein</fullName>
    </submittedName>
</protein>
<name>A0A1X7UAA1_AMPQE</name>
<proteinExistence type="predicted"/>